<dbReference type="Gene3D" id="4.10.1060.10">
    <property type="entry name" value="Zinc finger, RanBP2-type"/>
    <property type="match status" value="1"/>
</dbReference>
<dbReference type="eggNOG" id="ENOG502S8CH">
    <property type="taxonomic scope" value="Eukaryota"/>
</dbReference>
<dbReference type="KEGG" id="uma:UMAG_02423"/>
<dbReference type="OrthoDB" id="448399at2759"/>
<reference evidence="7 8" key="1">
    <citation type="journal article" date="2006" name="Nature">
        <title>Insights from the genome of the biotrophic fungal plant pathogen Ustilago maydis.</title>
        <authorList>
            <person name="Kamper J."/>
            <person name="Kahmann R."/>
            <person name="Bolker M."/>
            <person name="Ma L.J."/>
            <person name="Brefort T."/>
            <person name="Saville B.J."/>
            <person name="Banuett F."/>
            <person name="Kronstad J.W."/>
            <person name="Gold S.E."/>
            <person name="Muller O."/>
            <person name="Perlin M.H."/>
            <person name="Wosten H.A."/>
            <person name="de Vries R."/>
            <person name="Ruiz-Herrera J."/>
            <person name="Reynaga-Pena C.G."/>
            <person name="Snetselaar K."/>
            <person name="McCann M."/>
            <person name="Perez-Martin J."/>
            <person name="Feldbrugge M."/>
            <person name="Basse C.W."/>
            <person name="Steinberg G."/>
            <person name="Ibeas J.I."/>
            <person name="Holloman W."/>
            <person name="Guzman P."/>
            <person name="Farman M."/>
            <person name="Stajich J.E."/>
            <person name="Sentandreu R."/>
            <person name="Gonzalez-Prieto J.M."/>
            <person name="Kennell J.C."/>
            <person name="Molina L."/>
            <person name="Schirawski J."/>
            <person name="Mendoza-Mendoza A."/>
            <person name="Greilinger D."/>
            <person name="Munch K."/>
            <person name="Rossel N."/>
            <person name="Scherer M."/>
            <person name="Vranes M."/>
            <person name="Ladendorf O."/>
            <person name="Vincon V."/>
            <person name="Fuchs U."/>
            <person name="Sandrock B."/>
            <person name="Meng S."/>
            <person name="Ho E.C."/>
            <person name="Cahill M.J."/>
            <person name="Boyce K.J."/>
            <person name="Klose J."/>
            <person name="Klosterman S.J."/>
            <person name="Deelstra H.J."/>
            <person name="Ortiz-Castellanos L."/>
            <person name="Li W."/>
            <person name="Sanchez-Alonso P."/>
            <person name="Schreier P.H."/>
            <person name="Hauser-Hahn I."/>
            <person name="Vaupel M."/>
            <person name="Koopmann E."/>
            <person name="Friedrich G."/>
            <person name="Voss H."/>
            <person name="Schluter T."/>
            <person name="Margolis J."/>
            <person name="Platt D."/>
            <person name="Swimmer C."/>
            <person name="Gnirke A."/>
            <person name="Chen F."/>
            <person name="Vysotskaia V."/>
            <person name="Mannhaupt G."/>
            <person name="Guldener U."/>
            <person name="Munsterkotter M."/>
            <person name="Haase D."/>
            <person name="Oesterheld M."/>
            <person name="Mewes H.W."/>
            <person name="Mauceli E.W."/>
            <person name="DeCaprio D."/>
            <person name="Wade C.M."/>
            <person name="Butler J."/>
            <person name="Young S."/>
            <person name="Jaffe D.B."/>
            <person name="Calvo S."/>
            <person name="Nusbaum C."/>
            <person name="Galagan J."/>
            <person name="Birren B.W."/>
        </authorList>
    </citation>
    <scope>NUCLEOTIDE SEQUENCE [LARGE SCALE GENOMIC DNA]</scope>
    <source>
        <strain evidence="8">DSM 14603 / FGSC 9021 / UM521</strain>
    </source>
</reference>
<keyword evidence="2 4" id="KW-0863">Zinc-finger</keyword>
<accession>A0A0D1E154</accession>
<dbReference type="Proteomes" id="UP000000561">
    <property type="component" value="Chromosome 5"/>
</dbReference>
<dbReference type="SUPFAM" id="SSF90209">
    <property type="entry name" value="Ran binding protein zinc finger-like"/>
    <property type="match status" value="1"/>
</dbReference>
<evidence type="ECO:0000256" key="4">
    <source>
        <dbReference type="PROSITE-ProRule" id="PRU00322"/>
    </source>
</evidence>
<dbReference type="PROSITE" id="PS01358">
    <property type="entry name" value="ZF_RANBP2_1"/>
    <property type="match status" value="1"/>
</dbReference>
<evidence type="ECO:0000313" key="8">
    <source>
        <dbReference type="Proteomes" id="UP000000561"/>
    </source>
</evidence>
<gene>
    <name evidence="7" type="ORF">UMAG_02423</name>
</gene>
<proteinExistence type="predicted"/>
<dbReference type="RefSeq" id="XP_011388714.1">
    <property type="nucleotide sequence ID" value="XM_011390412.1"/>
</dbReference>
<feature type="domain" description="RanBP2-type" evidence="6">
    <location>
        <begin position="290"/>
        <end position="313"/>
    </location>
</feature>
<dbReference type="VEuPathDB" id="FungiDB:UMAG_02423"/>
<feature type="region of interest" description="Disordered" evidence="5">
    <location>
        <begin position="141"/>
        <end position="160"/>
    </location>
</feature>
<feature type="region of interest" description="Disordered" evidence="5">
    <location>
        <begin position="558"/>
        <end position="627"/>
    </location>
</feature>
<evidence type="ECO:0000256" key="2">
    <source>
        <dbReference type="ARBA" id="ARBA00022771"/>
    </source>
</evidence>
<name>A0A0D1E154_MYCMD</name>
<feature type="compositionally biased region" description="Polar residues" evidence="5">
    <location>
        <begin position="618"/>
        <end position="627"/>
    </location>
</feature>
<feature type="compositionally biased region" description="Polar residues" evidence="5">
    <location>
        <begin position="1"/>
        <end position="10"/>
    </location>
</feature>
<feature type="region of interest" description="Disordered" evidence="5">
    <location>
        <begin position="257"/>
        <end position="279"/>
    </location>
</feature>
<keyword evidence="8" id="KW-1185">Reference proteome</keyword>
<dbReference type="AlphaFoldDB" id="A0A0D1E154"/>
<feature type="compositionally biased region" description="Polar residues" evidence="5">
    <location>
        <begin position="558"/>
        <end position="569"/>
    </location>
</feature>
<evidence type="ECO:0000256" key="1">
    <source>
        <dbReference type="ARBA" id="ARBA00022723"/>
    </source>
</evidence>
<dbReference type="GO" id="GO:0003729">
    <property type="term" value="F:mRNA binding"/>
    <property type="evidence" value="ECO:0000318"/>
    <property type="project" value="GO_Central"/>
</dbReference>
<dbReference type="EMBL" id="CM003144">
    <property type="protein sequence ID" value="KIS69909.1"/>
    <property type="molecule type" value="Genomic_DNA"/>
</dbReference>
<keyword evidence="3" id="KW-0862">Zinc</keyword>
<dbReference type="InterPro" id="IPR036443">
    <property type="entry name" value="Znf_RanBP2_sf"/>
</dbReference>
<dbReference type="InterPro" id="IPR001876">
    <property type="entry name" value="Znf_RanBP2"/>
</dbReference>
<organism evidence="7 8">
    <name type="scientific">Mycosarcoma maydis</name>
    <name type="common">Corn smut fungus</name>
    <name type="synonym">Ustilago maydis</name>
    <dbReference type="NCBI Taxonomy" id="5270"/>
    <lineage>
        <taxon>Eukaryota</taxon>
        <taxon>Fungi</taxon>
        <taxon>Dikarya</taxon>
        <taxon>Basidiomycota</taxon>
        <taxon>Ustilaginomycotina</taxon>
        <taxon>Ustilaginomycetes</taxon>
        <taxon>Ustilaginales</taxon>
        <taxon>Ustilaginaceae</taxon>
        <taxon>Mycosarcoma</taxon>
    </lineage>
</organism>
<evidence type="ECO:0000256" key="3">
    <source>
        <dbReference type="ARBA" id="ARBA00022833"/>
    </source>
</evidence>
<feature type="region of interest" description="Disordered" evidence="5">
    <location>
        <begin position="1"/>
        <end position="25"/>
    </location>
</feature>
<dbReference type="GO" id="GO:0008270">
    <property type="term" value="F:zinc ion binding"/>
    <property type="evidence" value="ECO:0007669"/>
    <property type="project" value="UniProtKB-KW"/>
</dbReference>
<evidence type="ECO:0000313" key="7">
    <source>
        <dbReference type="EMBL" id="KIS69909.1"/>
    </source>
</evidence>
<dbReference type="SMART" id="SM00547">
    <property type="entry name" value="ZnF_RBZ"/>
    <property type="match status" value="1"/>
</dbReference>
<dbReference type="PROSITE" id="PS50199">
    <property type="entry name" value="ZF_RANBP2_2"/>
    <property type="match status" value="1"/>
</dbReference>
<protein>
    <recommendedName>
        <fullName evidence="6">RanBP2-type domain-containing protein</fullName>
    </recommendedName>
</protein>
<dbReference type="InParanoid" id="A0A0D1E154"/>
<keyword evidence="1" id="KW-0479">Metal-binding</keyword>
<dbReference type="STRING" id="237631.A0A0D1E154"/>
<sequence length="627" mass="67440">MIATKSQGTRHSLPPKPMTAAPSMNADDTIRNQASLTESCILSTYDRQMEWSTTQSGCLMWNAQGWSTTPPFPTPSLTASSLSSSSLFGERSPVLGPSRAGIHMRNNFDVPYMTNMSPGKSLEDVPSMALAGKTDCASVPLPLQNDLPRSPKQCKGTMASMSSSFSGRAVMDAQGRDTSQPLDAASLRMATSFANLRQPTPLLIPMQPTGAGVPLTSVVETLSSKGSKAAAEDPETVAAAYKLSQWGIGIGPGINPKVASSRNGTHGRGRSTASEPPIVNTGNSGPMCVQPGDWICTSCGFVNWRRRDVCMRCFPYADGNEIGRGIQGGEMLAKRLAAGLETDTEEYKRSVQALCPDKGKRGSDTNTQRPIVHELPRNPVQAYGYGAPTLHGSSPLPQMSDSNVQPRNLLGIHLGSNMPQQWRPYVEVLPARTDPLIRHGYYQPPELQEQPAPSGCVSYHQQQSYLVGEHNEVNSPYKVCSSQMDWTPKPGMGMNSGGYECSDLPQHAALNRTEASPAERSLLRSTIQSDSHELLPQRASHQDQASLCRPLCAGWSPTHTSPREASSIPSRDIWAPAPKRPTQIRVDPEDEDVSQEKRVKPQPIGTRSTGVGGGASHTAGNSMTGVK</sequence>
<dbReference type="GeneID" id="23563172"/>
<dbReference type="OMA" id="IWAPAPK"/>
<evidence type="ECO:0000259" key="6">
    <source>
        <dbReference type="PROSITE" id="PS50199"/>
    </source>
</evidence>
<evidence type="ECO:0000256" key="5">
    <source>
        <dbReference type="SAM" id="MobiDB-lite"/>
    </source>
</evidence>